<gene>
    <name evidence="4" type="ORF">DM02DRAFT_527827</name>
</gene>
<evidence type="ECO:0000256" key="1">
    <source>
        <dbReference type="PROSITE-ProRule" id="PRU00047"/>
    </source>
</evidence>
<dbReference type="PANTHER" id="PTHR34222:SF79">
    <property type="entry name" value="RETROVIRUS-RELATED POL POLYPROTEIN FROM TRANSPOSON TNT 1-94"/>
    <property type="match status" value="1"/>
</dbReference>
<keyword evidence="1" id="KW-0862">Zinc</keyword>
<feature type="compositionally biased region" description="Basic and acidic residues" evidence="2">
    <location>
        <begin position="276"/>
        <end position="285"/>
    </location>
</feature>
<keyword evidence="1" id="KW-0479">Metal-binding</keyword>
<dbReference type="AlphaFoldDB" id="A0A2V1DS81"/>
<feature type="non-terminal residue" evidence="4">
    <location>
        <position position="285"/>
    </location>
</feature>
<evidence type="ECO:0000256" key="2">
    <source>
        <dbReference type="SAM" id="MobiDB-lite"/>
    </source>
</evidence>
<dbReference type="PROSITE" id="PS50158">
    <property type="entry name" value="ZF_CCHC"/>
    <property type="match status" value="1"/>
</dbReference>
<proteinExistence type="predicted"/>
<name>A0A2V1DS81_9PLEO</name>
<dbReference type="OrthoDB" id="4777797at2759"/>
<keyword evidence="1" id="KW-0863">Zinc-finger</keyword>
<sequence>MADKAASTQLEQVPLLEGPSGYMKWKQKMEDWLGLYGYGKLISEQTVQPTRREHENDNEYLTRVDTWEEKQERGYAAIRSRCGLNAREELKGVNRVDVALSRLKSRFQPKGSAIFQQLDQNYTSLTLDQCKSVSEFAEKLRTARNEIHLLDETCKISEPHFVNRFLTGLGDNYNVFLTSFYQSNRLIPERDAQNGITKDAVTFDEAVIAAEKEEQRQRFSEKNKEEAALIAQRRPLPHCSECGKVGHTRDQCWELHPELKAPALAEKAARRRKRGELKSKRNERQ</sequence>
<evidence type="ECO:0000313" key="4">
    <source>
        <dbReference type="EMBL" id="PVI00065.1"/>
    </source>
</evidence>
<keyword evidence="5" id="KW-1185">Reference proteome</keyword>
<dbReference type="Proteomes" id="UP000244855">
    <property type="component" value="Unassembled WGS sequence"/>
</dbReference>
<evidence type="ECO:0000313" key="5">
    <source>
        <dbReference type="Proteomes" id="UP000244855"/>
    </source>
</evidence>
<dbReference type="EMBL" id="KZ805380">
    <property type="protein sequence ID" value="PVI00065.1"/>
    <property type="molecule type" value="Genomic_DNA"/>
</dbReference>
<dbReference type="GO" id="GO:0003676">
    <property type="term" value="F:nucleic acid binding"/>
    <property type="evidence" value="ECO:0007669"/>
    <property type="project" value="InterPro"/>
</dbReference>
<feature type="region of interest" description="Disordered" evidence="2">
    <location>
        <begin position="264"/>
        <end position="285"/>
    </location>
</feature>
<dbReference type="InterPro" id="IPR001878">
    <property type="entry name" value="Znf_CCHC"/>
</dbReference>
<reference evidence="4 5" key="1">
    <citation type="journal article" date="2018" name="Sci. Rep.">
        <title>Comparative genomics provides insights into the lifestyle and reveals functional heterogeneity of dark septate endophytic fungi.</title>
        <authorList>
            <person name="Knapp D.G."/>
            <person name="Nemeth J.B."/>
            <person name="Barry K."/>
            <person name="Hainaut M."/>
            <person name="Henrissat B."/>
            <person name="Johnson J."/>
            <person name="Kuo A."/>
            <person name="Lim J.H.P."/>
            <person name="Lipzen A."/>
            <person name="Nolan M."/>
            <person name="Ohm R.A."/>
            <person name="Tamas L."/>
            <person name="Grigoriev I.V."/>
            <person name="Spatafora J.W."/>
            <person name="Nagy L.G."/>
            <person name="Kovacs G.M."/>
        </authorList>
    </citation>
    <scope>NUCLEOTIDE SEQUENCE [LARGE SCALE GENOMIC DNA]</scope>
    <source>
        <strain evidence="4 5">DSE2036</strain>
    </source>
</reference>
<protein>
    <recommendedName>
        <fullName evidence="3">CCHC-type domain-containing protein</fullName>
    </recommendedName>
</protein>
<feature type="domain" description="CCHC-type" evidence="3">
    <location>
        <begin position="239"/>
        <end position="252"/>
    </location>
</feature>
<evidence type="ECO:0000259" key="3">
    <source>
        <dbReference type="PROSITE" id="PS50158"/>
    </source>
</evidence>
<dbReference type="PANTHER" id="PTHR34222">
    <property type="entry name" value="GAG_PRE-INTEGRS DOMAIN-CONTAINING PROTEIN"/>
    <property type="match status" value="1"/>
</dbReference>
<organism evidence="4 5">
    <name type="scientific">Periconia macrospinosa</name>
    <dbReference type="NCBI Taxonomy" id="97972"/>
    <lineage>
        <taxon>Eukaryota</taxon>
        <taxon>Fungi</taxon>
        <taxon>Dikarya</taxon>
        <taxon>Ascomycota</taxon>
        <taxon>Pezizomycotina</taxon>
        <taxon>Dothideomycetes</taxon>
        <taxon>Pleosporomycetidae</taxon>
        <taxon>Pleosporales</taxon>
        <taxon>Massarineae</taxon>
        <taxon>Periconiaceae</taxon>
        <taxon>Periconia</taxon>
    </lineage>
</organism>
<accession>A0A2V1DS81</accession>
<dbReference type="GO" id="GO:0008270">
    <property type="term" value="F:zinc ion binding"/>
    <property type="evidence" value="ECO:0007669"/>
    <property type="project" value="UniProtKB-KW"/>
</dbReference>